<dbReference type="RefSeq" id="WP_048834951.1">
    <property type="nucleotide sequence ID" value="NZ_BJMU01000007.1"/>
</dbReference>
<dbReference type="Proteomes" id="UP000317617">
    <property type="component" value="Unassembled WGS sequence"/>
</dbReference>
<dbReference type="InterPro" id="IPR034530">
    <property type="entry name" value="HpnP-like"/>
</dbReference>
<dbReference type="InterPro" id="IPR025274">
    <property type="entry name" value="DUF4070"/>
</dbReference>
<dbReference type="SUPFAM" id="SSF102114">
    <property type="entry name" value="Radical SAM enzymes"/>
    <property type="match status" value="1"/>
</dbReference>
<dbReference type="InterPro" id="IPR034466">
    <property type="entry name" value="Methyltransferase_Class_B"/>
</dbReference>
<proteinExistence type="predicted"/>
<dbReference type="STRING" id="104099.AD949_02205"/>
<dbReference type="Pfam" id="PF04055">
    <property type="entry name" value="Radical_SAM"/>
    <property type="match status" value="1"/>
</dbReference>
<dbReference type="GO" id="GO:0003824">
    <property type="term" value="F:catalytic activity"/>
    <property type="evidence" value="ECO:0007669"/>
    <property type="project" value="InterPro"/>
</dbReference>
<comment type="cofactor">
    <cofactor evidence="1">
        <name>[4Fe-4S] cluster</name>
        <dbReference type="ChEBI" id="CHEBI:49883"/>
    </cofactor>
</comment>
<evidence type="ECO:0000256" key="2">
    <source>
        <dbReference type="ARBA" id="ARBA00022691"/>
    </source>
</evidence>
<dbReference type="SFLD" id="SFLDG01082">
    <property type="entry name" value="B12-binding_domain_containing"/>
    <property type="match status" value="1"/>
</dbReference>
<protein>
    <submittedName>
        <fullName evidence="7">B12-binding domain-containing radical SAM protein</fullName>
    </submittedName>
</protein>
<organism evidence="7 8">
    <name type="scientific">Acetobacter orleanensis</name>
    <dbReference type="NCBI Taxonomy" id="104099"/>
    <lineage>
        <taxon>Bacteria</taxon>
        <taxon>Pseudomonadati</taxon>
        <taxon>Pseudomonadota</taxon>
        <taxon>Alphaproteobacteria</taxon>
        <taxon>Acetobacterales</taxon>
        <taxon>Acetobacteraceae</taxon>
        <taxon>Acetobacter</taxon>
    </lineage>
</organism>
<keyword evidence="3" id="KW-0479">Metal-binding</keyword>
<reference evidence="7 8" key="1">
    <citation type="submission" date="2019-06" db="EMBL/GenBank/DDBJ databases">
        <title>Whole genome shotgun sequence of Acetobacter orleanensis NBRC 13752.</title>
        <authorList>
            <person name="Hosoyama A."/>
            <person name="Uohara A."/>
            <person name="Ohji S."/>
            <person name="Ichikawa N."/>
        </authorList>
    </citation>
    <scope>NUCLEOTIDE SEQUENCE [LARGE SCALE GENOMIC DNA]</scope>
    <source>
        <strain evidence="7 8">NBRC 13752</strain>
    </source>
</reference>
<dbReference type="CDD" id="cd01335">
    <property type="entry name" value="Radical_SAM"/>
    <property type="match status" value="1"/>
</dbReference>
<dbReference type="SFLD" id="SFLDG01123">
    <property type="entry name" value="methyltransferase_(Class_B)"/>
    <property type="match status" value="1"/>
</dbReference>
<dbReference type="GO" id="GO:0051536">
    <property type="term" value="F:iron-sulfur cluster binding"/>
    <property type="evidence" value="ECO:0007669"/>
    <property type="project" value="UniProtKB-KW"/>
</dbReference>
<evidence type="ECO:0000256" key="1">
    <source>
        <dbReference type="ARBA" id="ARBA00001966"/>
    </source>
</evidence>
<dbReference type="SFLD" id="SFLDF00303">
    <property type="entry name" value="hopanoid_C2-methyltransferase"/>
    <property type="match status" value="1"/>
</dbReference>
<dbReference type="Pfam" id="PF13282">
    <property type="entry name" value="DUF4070"/>
    <property type="match status" value="1"/>
</dbReference>
<dbReference type="SMART" id="SM00729">
    <property type="entry name" value="Elp3"/>
    <property type="match status" value="1"/>
</dbReference>
<feature type="domain" description="Elp3/MiaA/NifB-like radical SAM core" evidence="6">
    <location>
        <begin position="171"/>
        <end position="384"/>
    </location>
</feature>
<keyword evidence="5" id="KW-0411">Iron-sulfur</keyword>
<dbReference type="AlphaFoldDB" id="A0A4Y3TMY9"/>
<dbReference type="EMBL" id="BJMU01000007">
    <property type="protein sequence ID" value="GEB83103.1"/>
    <property type="molecule type" value="Genomic_DNA"/>
</dbReference>
<dbReference type="OrthoDB" id="9801424at2"/>
<dbReference type="PANTHER" id="PTHR43409">
    <property type="entry name" value="ANAEROBIC MAGNESIUM-PROTOPORPHYRIN IX MONOMETHYL ESTER CYCLASE-RELATED"/>
    <property type="match status" value="1"/>
</dbReference>
<dbReference type="Gene3D" id="3.80.30.20">
    <property type="entry name" value="tm_1862 like domain"/>
    <property type="match status" value="1"/>
</dbReference>
<evidence type="ECO:0000256" key="3">
    <source>
        <dbReference type="ARBA" id="ARBA00022723"/>
    </source>
</evidence>
<accession>A0A4Y3TMY9</accession>
<comment type="caution">
    <text evidence="7">The sequence shown here is derived from an EMBL/GenBank/DDBJ whole genome shotgun (WGS) entry which is preliminary data.</text>
</comment>
<evidence type="ECO:0000256" key="5">
    <source>
        <dbReference type="ARBA" id="ARBA00023014"/>
    </source>
</evidence>
<evidence type="ECO:0000313" key="8">
    <source>
        <dbReference type="Proteomes" id="UP000317617"/>
    </source>
</evidence>
<dbReference type="Gene3D" id="3.40.50.280">
    <property type="entry name" value="Cobalamin-binding domain"/>
    <property type="match status" value="1"/>
</dbReference>
<dbReference type="PANTHER" id="PTHR43409:SF3">
    <property type="entry name" value="HYPOTHETICAL METHYLTRANSFERASE"/>
    <property type="match status" value="1"/>
</dbReference>
<dbReference type="InterPro" id="IPR023404">
    <property type="entry name" value="rSAM_horseshoe"/>
</dbReference>
<evidence type="ECO:0000256" key="4">
    <source>
        <dbReference type="ARBA" id="ARBA00023004"/>
    </source>
</evidence>
<keyword evidence="2" id="KW-0949">S-adenosyl-L-methionine</keyword>
<keyword evidence="4" id="KW-0408">Iron</keyword>
<evidence type="ECO:0000259" key="6">
    <source>
        <dbReference type="SMART" id="SM00729"/>
    </source>
</evidence>
<dbReference type="InterPro" id="IPR051198">
    <property type="entry name" value="BchE-like"/>
</dbReference>
<keyword evidence="8" id="KW-1185">Reference proteome</keyword>
<evidence type="ECO:0000313" key="7">
    <source>
        <dbReference type="EMBL" id="GEB83103.1"/>
    </source>
</evidence>
<dbReference type="InterPro" id="IPR058240">
    <property type="entry name" value="rSAM_sf"/>
</dbReference>
<name>A0A4Y3TMY9_9PROT</name>
<dbReference type="GO" id="GO:0005829">
    <property type="term" value="C:cytosol"/>
    <property type="evidence" value="ECO:0007669"/>
    <property type="project" value="TreeGrafter"/>
</dbReference>
<dbReference type="InterPro" id="IPR006638">
    <property type="entry name" value="Elp3/MiaA/NifB-like_rSAM"/>
</dbReference>
<dbReference type="GO" id="GO:0046872">
    <property type="term" value="F:metal ion binding"/>
    <property type="evidence" value="ECO:0007669"/>
    <property type="project" value="UniProtKB-KW"/>
</dbReference>
<gene>
    <name evidence="7" type="ORF">AOR01nite_15800</name>
</gene>
<sequence>MLDTCKVLMVFPLFNANSFWNYQETCNLTDARYPAAPLGLITVAALLPKNWEIRLINRNTEQLDDSDFAWADLIMTGGMLPQRHDTLHVIDMCLAFGKPVVVGGPDVTSSPHLYSTANFQVLGEAEEIMIDFISAWRDGDRYGVFKAPMGKTDVTKSPLPRFDLLKLDQYLHVGIQFSRGCPFSCEFCDIIELYGRVPRTKTNTQVIAELDALYTLGYRGHVDFVDDNLIGNKKALKKFLPDLKRWQDTKNFPFEFSTEASINLADDPELLQSLSETNFFAIFVGIESPDTVSLILMQKKQNTRRSLQQSIETIHKAGIFVNAGFIVGFDSEKNSVADGMIECIEDTSIPVCMVGLLYALPTTQLTRRLLAEGRLFSGDEETQSGDQCTAGLNFETKRPRRDVLHDYRTVLATIYDPVAYFGRVRRLGRMLKRQRAHRMIKGDLRSFIRLLFRIHRAGSGTSSQFWRMMLDGALHNPKALPYMVMTSALYLHLGPFSRQVIAIIDREIADVDQGRWHPPPIMQPADAEAG</sequence>
<dbReference type="SFLD" id="SFLDS00029">
    <property type="entry name" value="Radical_SAM"/>
    <property type="match status" value="1"/>
</dbReference>
<dbReference type="InterPro" id="IPR007197">
    <property type="entry name" value="rSAM"/>
</dbReference>